<dbReference type="NCBIfam" id="TIGR01641">
    <property type="entry name" value="phageSPP1_gp7"/>
    <property type="match status" value="1"/>
</dbReference>
<feature type="domain" description="Phage head morphogenesis" evidence="1">
    <location>
        <begin position="205"/>
        <end position="308"/>
    </location>
</feature>
<keyword evidence="3" id="KW-1185">Reference proteome</keyword>
<organism evidence="2 3">
    <name type="scientific">Anaerococcus murdochii</name>
    <dbReference type="NCBI Taxonomy" id="411577"/>
    <lineage>
        <taxon>Bacteria</taxon>
        <taxon>Bacillati</taxon>
        <taxon>Bacillota</taxon>
        <taxon>Tissierellia</taxon>
        <taxon>Tissierellales</taxon>
        <taxon>Peptoniphilaceae</taxon>
        <taxon>Anaerococcus</taxon>
    </lineage>
</organism>
<protein>
    <submittedName>
        <fullName evidence="2">Minor capsid protein</fullName>
    </submittedName>
</protein>
<gene>
    <name evidence="2" type="ORF">K8P03_10955</name>
</gene>
<dbReference type="Proteomes" id="UP000734271">
    <property type="component" value="Unassembled WGS sequence"/>
</dbReference>
<name>A0ABS7T1X3_9FIRM</name>
<comment type="caution">
    <text evidence="2">The sequence shown here is derived from an EMBL/GenBank/DDBJ whole genome shotgun (WGS) entry which is preliminary data.</text>
</comment>
<evidence type="ECO:0000313" key="3">
    <source>
        <dbReference type="Proteomes" id="UP000734271"/>
    </source>
</evidence>
<dbReference type="RefSeq" id="WP_223420648.1">
    <property type="nucleotide sequence ID" value="NZ_JAIPME010000002.1"/>
</dbReference>
<evidence type="ECO:0000259" key="1">
    <source>
        <dbReference type="Pfam" id="PF04233"/>
    </source>
</evidence>
<dbReference type="Pfam" id="PF04233">
    <property type="entry name" value="Phage_Mu_F"/>
    <property type="match status" value="1"/>
</dbReference>
<dbReference type="InterPro" id="IPR006528">
    <property type="entry name" value="Phage_head_morphogenesis_dom"/>
</dbReference>
<sequence>MKKKTYWQKRSEDRLLDLLDSADSVVLKLGRYYDKASKDIDKSIKSLYGQFMSDNMVSANKAQELIEGDEFRVWRMTMREYLDQIKATQDKALLLELNTLAMRSRINRLEALQAEILAQSAIIASKEEEVIGSFLSDSIEDAYYKNVYDEYKDKNPEALDLMDKHKVAISRNQVKKVLELPWSGANYSDNIWNNSYFIAKRAQVMVAKNIIAGRSIENLSRDFAKVYGKQYYSNAKRLIRTETAYVKGQADVLTYEKLGVEEYELLATLDNRTSSICQEKDGKHYPVDKIQVGINYPPFHPNCRTTTIKYREDYGDRTRMAKDKDGKNVKVPLGMKYEDWKKWVDKTK</sequence>
<evidence type="ECO:0000313" key="2">
    <source>
        <dbReference type="EMBL" id="MBZ2387790.1"/>
    </source>
</evidence>
<reference evidence="2 3" key="1">
    <citation type="submission" date="2021-08" db="EMBL/GenBank/DDBJ databases">
        <title>FDA dAtabase for Regulatory Grade micrObial Sequences (FDA-ARGOS): Supporting development and validation of Infectious Disease Dx tests.</title>
        <authorList>
            <person name="Sproer C."/>
            <person name="Gronow S."/>
            <person name="Severitt S."/>
            <person name="Schroder I."/>
            <person name="Tallon L."/>
            <person name="Sadzewicz L."/>
            <person name="Zhao X."/>
            <person name="Boylan J."/>
            <person name="Ott S."/>
            <person name="Bowen H."/>
            <person name="Vavikolanu K."/>
            <person name="Hazen T."/>
            <person name="Aluvathingal J."/>
            <person name="Nadendla S."/>
            <person name="Lowell S."/>
            <person name="Myers T."/>
            <person name="Yan Y."/>
            <person name="Sichtig H."/>
        </authorList>
    </citation>
    <scope>NUCLEOTIDE SEQUENCE [LARGE SCALE GENOMIC DNA]</scope>
    <source>
        <strain evidence="2 3">FDAARGOS_1460</strain>
    </source>
</reference>
<proteinExistence type="predicted"/>
<accession>A0ABS7T1X3</accession>
<dbReference type="EMBL" id="JAIPME010000002">
    <property type="protein sequence ID" value="MBZ2387790.1"/>
    <property type="molecule type" value="Genomic_DNA"/>
</dbReference>